<dbReference type="Pfam" id="PF01614">
    <property type="entry name" value="IclR_C"/>
    <property type="match status" value="1"/>
</dbReference>
<protein>
    <submittedName>
        <fullName evidence="5">IclR family transcriptional regulator</fullName>
    </submittedName>
</protein>
<organism evidence="5 6">
    <name type="scientific">Halobellus ruber</name>
    <dbReference type="NCBI Taxonomy" id="2761102"/>
    <lineage>
        <taxon>Archaea</taxon>
        <taxon>Methanobacteriati</taxon>
        <taxon>Methanobacteriota</taxon>
        <taxon>Stenosarchaea group</taxon>
        <taxon>Halobacteria</taxon>
        <taxon>Halobacteriales</taxon>
        <taxon>Haloferacaceae</taxon>
        <taxon>Halobellus</taxon>
    </lineage>
</organism>
<dbReference type="Pfam" id="PF09339">
    <property type="entry name" value="HTH_IclR"/>
    <property type="match status" value="1"/>
</dbReference>
<accession>A0A7J9SJ57</accession>
<name>A0A7J9SJ57_9EURY</name>
<evidence type="ECO:0000259" key="4">
    <source>
        <dbReference type="PROSITE" id="PS51078"/>
    </source>
</evidence>
<feature type="domain" description="IclR-ED" evidence="4">
    <location>
        <begin position="70"/>
        <end position="254"/>
    </location>
</feature>
<dbReference type="InterPro" id="IPR036390">
    <property type="entry name" value="WH_DNA-bd_sf"/>
</dbReference>
<keyword evidence="3" id="KW-0804">Transcription</keyword>
<keyword evidence="2" id="KW-0238">DNA-binding</keyword>
<keyword evidence="6" id="KW-1185">Reference proteome</keyword>
<dbReference type="Gene3D" id="3.30.450.40">
    <property type="match status" value="1"/>
</dbReference>
<dbReference type="PANTHER" id="PTHR30136">
    <property type="entry name" value="HELIX-TURN-HELIX TRANSCRIPTIONAL REGULATOR, ICLR FAMILY"/>
    <property type="match status" value="1"/>
</dbReference>
<dbReference type="InterPro" id="IPR050707">
    <property type="entry name" value="HTH_MetabolicPath_Reg"/>
</dbReference>
<dbReference type="RefSeq" id="WP_185192938.1">
    <property type="nucleotide sequence ID" value="NZ_JACKXD010000003.1"/>
</dbReference>
<dbReference type="InterPro" id="IPR014757">
    <property type="entry name" value="Tscrpt_reg_IclR_C"/>
</dbReference>
<dbReference type="PROSITE" id="PS51078">
    <property type="entry name" value="ICLR_ED"/>
    <property type="match status" value="1"/>
</dbReference>
<evidence type="ECO:0000256" key="2">
    <source>
        <dbReference type="ARBA" id="ARBA00023125"/>
    </source>
</evidence>
<dbReference type="EMBL" id="JACKXD010000003">
    <property type="protein sequence ID" value="MBB6646572.1"/>
    <property type="molecule type" value="Genomic_DNA"/>
</dbReference>
<proteinExistence type="predicted"/>
<gene>
    <name evidence="5" type="ORF">H5V44_09770</name>
</gene>
<dbReference type="PANTHER" id="PTHR30136:SF35">
    <property type="entry name" value="HTH-TYPE TRANSCRIPTIONAL REGULATOR RV1719"/>
    <property type="match status" value="1"/>
</dbReference>
<dbReference type="AlphaFoldDB" id="A0A7J9SJ57"/>
<dbReference type="GO" id="GO:0003700">
    <property type="term" value="F:DNA-binding transcription factor activity"/>
    <property type="evidence" value="ECO:0007669"/>
    <property type="project" value="TreeGrafter"/>
</dbReference>
<dbReference type="InterPro" id="IPR011991">
    <property type="entry name" value="ArsR-like_HTH"/>
</dbReference>
<keyword evidence="1" id="KW-0805">Transcription regulation</keyword>
<dbReference type="InterPro" id="IPR036388">
    <property type="entry name" value="WH-like_DNA-bd_sf"/>
</dbReference>
<dbReference type="SUPFAM" id="SSF46785">
    <property type="entry name" value="Winged helix' DNA-binding domain"/>
    <property type="match status" value="1"/>
</dbReference>
<comment type="caution">
    <text evidence="5">The sequence shown here is derived from an EMBL/GenBank/DDBJ whole genome shotgun (WGS) entry which is preliminary data.</text>
</comment>
<dbReference type="GO" id="GO:0003677">
    <property type="term" value="F:DNA binding"/>
    <property type="evidence" value="ECO:0007669"/>
    <property type="project" value="UniProtKB-KW"/>
</dbReference>
<dbReference type="GO" id="GO:0045892">
    <property type="term" value="P:negative regulation of DNA-templated transcription"/>
    <property type="evidence" value="ECO:0007669"/>
    <property type="project" value="TreeGrafter"/>
</dbReference>
<dbReference type="Gene3D" id="1.10.10.10">
    <property type="entry name" value="Winged helix-like DNA-binding domain superfamily/Winged helix DNA-binding domain"/>
    <property type="match status" value="1"/>
</dbReference>
<dbReference type="InterPro" id="IPR029016">
    <property type="entry name" value="GAF-like_dom_sf"/>
</dbReference>
<evidence type="ECO:0000313" key="6">
    <source>
        <dbReference type="Proteomes" id="UP000546257"/>
    </source>
</evidence>
<dbReference type="CDD" id="cd00090">
    <property type="entry name" value="HTH_ARSR"/>
    <property type="match status" value="1"/>
</dbReference>
<dbReference type="InterPro" id="IPR005471">
    <property type="entry name" value="Tscrpt_reg_IclR_N"/>
</dbReference>
<evidence type="ECO:0000256" key="3">
    <source>
        <dbReference type="ARBA" id="ARBA00023163"/>
    </source>
</evidence>
<sequence>MRTQESGRLLQSSSVTLEVIDAVVELGGARVSQIADRLDIAESTASNHLHTLRRRGFLTAEGDIYQPSLKLAKLGEHAKTRDPAYRHAIEITNELDEQTNFETSFTVEENGVGRYLRPEVDATTDVDMYFTVGERMYLHSTAAGKAILATYPEERVDFIVDRVGLPPQTDQTITSREELKRELDEIRDGGYALNRGEDQEGVYAIGQVAVRPSGTVLGAISIAGPTYRTKKRRFEERLPGILNDHIEKLEARLE</sequence>
<dbReference type="SUPFAM" id="SSF55781">
    <property type="entry name" value="GAF domain-like"/>
    <property type="match status" value="1"/>
</dbReference>
<dbReference type="Proteomes" id="UP000546257">
    <property type="component" value="Unassembled WGS sequence"/>
</dbReference>
<evidence type="ECO:0000256" key="1">
    <source>
        <dbReference type="ARBA" id="ARBA00023015"/>
    </source>
</evidence>
<evidence type="ECO:0000313" key="5">
    <source>
        <dbReference type="EMBL" id="MBB6646572.1"/>
    </source>
</evidence>
<reference evidence="5 6" key="1">
    <citation type="submission" date="2020-08" db="EMBL/GenBank/DDBJ databases">
        <authorList>
            <person name="Seo M.-J."/>
        </authorList>
    </citation>
    <scope>NUCLEOTIDE SEQUENCE [LARGE SCALE GENOMIC DNA]</scope>
    <source>
        <strain evidence="5 6">MBLA0160</strain>
    </source>
</reference>